<feature type="transmembrane region" description="Helical" evidence="14">
    <location>
        <begin position="246"/>
        <end position="264"/>
    </location>
</feature>
<reference evidence="16" key="1">
    <citation type="journal article" date="2019" name="Int. J. Syst. Evol. Microbiol.">
        <title>The Global Catalogue of Microorganisms (GCM) 10K type strain sequencing project: providing services to taxonomists for standard genome sequencing and annotation.</title>
        <authorList>
            <consortium name="The Broad Institute Genomics Platform"/>
            <consortium name="The Broad Institute Genome Sequencing Center for Infectious Disease"/>
            <person name="Wu L."/>
            <person name="Ma J."/>
        </authorList>
    </citation>
    <scope>NUCLEOTIDE SEQUENCE [LARGE SCALE GENOMIC DNA]</scope>
    <source>
        <strain evidence="16">CGMCC-1.15741</strain>
    </source>
</reference>
<evidence type="ECO:0000256" key="2">
    <source>
        <dbReference type="ARBA" id="ARBA00005182"/>
    </source>
</evidence>
<dbReference type="PIRSF" id="PIRSF016636">
    <property type="entry name" value="AlgI_DltB"/>
    <property type="match status" value="1"/>
</dbReference>
<feature type="transmembrane region" description="Helical" evidence="14">
    <location>
        <begin position="7"/>
        <end position="27"/>
    </location>
</feature>
<evidence type="ECO:0000256" key="11">
    <source>
        <dbReference type="ARBA" id="ARBA00023315"/>
    </source>
</evidence>
<feature type="transmembrane region" description="Helical" evidence="14">
    <location>
        <begin position="77"/>
        <end position="96"/>
    </location>
</feature>
<keyword evidence="16" id="KW-1185">Reference proteome</keyword>
<dbReference type="RefSeq" id="WP_377378958.1">
    <property type="nucleotide sequence ID" value="NZ_JBHSSW010000012.1"/>
</dbReference>
<dbReference type="InterPro" id="IPR004299">
    <property type="entry name" value="MBOAT_fam"/>
</dbReference>
<sequence>MIFTEAIFPLFLGIVLFVYWVVLRGDWRNHWLLLASAVFYGWWDAKLLLLIGAVIGVSWLAALMIRRREGDRRGQLIALWLAIGFQLSMLGVFKYFNFFKASAEDMLTMAGWTVSWPVLNIILPVGISFYIFQAISYLVDVFRKDLPAQRRLDRVALYIAFFPQLVAGPIVRAASFFPQIERQKKLTSALIASGAKAFIIGFIYKAALADNIAPFVDPVFAEIGLWSNSSLVAATLAFGTQIYFDFAGYSLMAIGVARWFGFYIPKNFDDPYSSPSMTVFWRRWHMSLSFWLRDYLYIPLGGNRLGALKTYRNLMITMVLGGLWHGAAWNFVIWGAIHGAALSLHRIIMGRAQNRLLVPALGGAFGIVMTLIVVFAAWVPFRAENLSDTVSVWAASLGLREGGMQQISIVAFFVPGLLLVDSLMSQVDRLKSLPKAPAFRSPSLYWAGLGCLTAIALALFPLKSAPFVYFQF</sequence>
<dbReference type="Proteomes" id="UP001596303">
    <property type="component" value="Unassembled WGS sequence"/>
</dbReference>
<dbReference type="InterPro" id="IPR024194">
    <property type="entry name" value="Ac/AlaTfrase_AlgI/DltB"/>
</dbReference>
<organism evidence="15 16">
    <name type="scientific">Ponticaulis profundi</name>
    <dbReference type="NCBI Taxonomy" id="2665222"/>
    <lineage>
        <taxon>Bacteria</taxon>
        <taxon>Pseudomonadati</taxon>
        <taxon>Pseudomonadota</taxon>
        <taxon>Alphaproteobacteria</taxon>
        <taxon>Hyphomonadales</taxon>
        <taxon>Hyphomonadaceae</taxon>
        <taxon>Ponticaulis</taxon>
    </lineage>
</organism>
<comment type="pathway">
    <text evidence="2">Glycan biosynthesis; alginate biosynthesis.</text>
</comment>
<dbReference type="EMBL" id="JBHSSW010000012">
    <property type="protein sequence ID" value="MFC6198605.1"/>
    <property type="molecule type" value="Genomic_DNA"/>
</dbReference>
<evidence type="ECO:0000256" key="14">
    <source>
        <dbReference type="SAM" id="Phobius"/>
    </source>
</evidence>
<feature type="transmembrane region" description="Helical" evidence="14">
    <location>
        <begin position="356"/>
        <end position="383"/>
    </location>
</feature>
<evidence type="ECO:0000256" key="4">
    <source>
        <dbReference type="ARBA" id="ARBA00016084"/>
    </source>
</evidence>
<protein>
    <recommendedName>
        <fullName evidence="4">Probable alginate O-acetylase AlgI</fullName>
    </recommendedName>
    <alternativeName>
        <fullName evidence="12">Alginate biosynthesis protein AlgI</fullName>
    </alternativeName>
</protein>
<dbReference type="InterPro" id="IPR028362">
    <property type="entry name" value="AlgI"/>
</dbReference>
<accession>A0ABW1SAA6</accession>
<keyword evidence="5 13" id="KW-1003">Cell membrane</keyword>
<feature type="transmembrane region" description="Helical" evidence="14">
    <location>
        <begin position="155"/>
        <end position="174"/>
    </location>
</feature>
<evidence type="ECO:0000256" key="6">
    <source>
        <dbReference type="ARBA" id="ARBA00022679"/>
    </source>
</evidence>
<dbReference type="Pfam" id="PF03062">
    <property type="entry name" value="MBOAT"/>
    <property type="match status" value="1"/>
</dbReference>
<evidence type="ECO:0000256" key="10">
    <source>
        <dbReference type="ARBA" id="ARBA00023136"/>
    </source>
</evidence>
<gene>
    <name evidence="15" type="ORF">ACFQDM_10960</name>
</gene>
<evidence type="ECO:0000256" key="9">
    <source>
        <dbReference type="ARBA" id="ARBA00022989"/>
    </source>
</evidence>
<evidence type="ECO:0000256" key="12">
    <source>
        <dbReference type="ARBA" id="ARBA00031030"/>
    </source>
</evidence>
<evidence type="ECO:0000256" key="8">
    <source>
        <dbReference type="ARBA" id="ARBA00022841"/>
    </source>
</evidence>
<evidence type="ECO:0000313" key="16">
    <source>
        <dbReference type="Proteomes" id="UP001596303"/>
    </source>
</evidence>
<evidence type="ECO:0000256" key="5">
    <source>
        <dbReference type="ARBA" id="ARBA00022475"/>
    </source>
</evidence>
<evidence type="ECO:0000256" key="1">
    <source>
        <dbReference type="ARBA" id="ARBA00004651"/>
    </source>
</evidence>
<evidence type="ECO:0000256" key="13">
    <source>
        <dbReference type="PIRNR" id="PIRNR016636"/>
    </source>
</evidence>
<keyword evidence="10 13" id="KW-0472">Membrane</keyword>
<keyword evidence="6 13" id="KW-0808">Transferase</keyword>
<keyword evidence="7 14" id="KW-0812">Transmembrane</keyword>
<proteinExistence type="inferred from homology"/>
<feature type="transmembrane region" description="Helical" evidence="14">
    <location>
        <begin position="403"/>
        <end position="423"/>
    </location>
</feature>
<feature type="transmembrane region" description="Helical" evidence="14">
    <location>
        <begin position="322"/>
        <end position="344"/>
    </location>
</feature>
<comment type="subcellular location">
    <subcellularLocation>
        <location evidence="1">Cell membrane</location>
        <topology evidence="1">Multi-pass membrane protein</topology>
    </subcellularLocation>
</comment>
<keyword evidence="11 13" id="KW-0012">Acyltransferase</keyword>
<evidence type="ECO:0000313" key="15">
    <source>
        <dbReference type="EMBL" id="MFC6198605.1"/>
    </source>
</evidence>
<evidence type="ECO:0000256" key="7">
    <source>
        <dbReference type="ARBA" id="ARBA00022692"/>
    </source>
</evidence>
<dbReference type="InterPro" id="IPR051085">
    <property type="entry name" value="MB_O-acyltransferase"/>
</dbReference>
<comment type="similarity">
    <text evidence="3 13">Belongs to the membrane-bound acyltransferase family.</text>
</comment>
<feature type="transmembrane region" description="Helical" evidence="14">
    <location>
        <begin position="186"/>
        <end position="207"/>
    </location>
</feature>
<feature type="transmembrane region" description="Helical" evidence="14">
    <location>
        <begin position="47"/>
        <end position="65"/>
    </location>
</feature>
<feature type="transmembrane region" description="Helical" evidence="14">
    <location>
        <begin position="444"/>
        <end position="462"/>
    </location>
</feature>
<comment type="caution">
    <text evidence="15">The sequence shown here is derived from an EMBL/GenBank/DDBJ whole genome shotgun (WGS) entry which is preliminary data.</text>
</comment>
<dbReference type="PANTHER" id="PTHR13285">
    <property type="entry name" value="ACYLTRANSFERASE"/>
    <property type="match status" value="1"/>
</dbReference>
<dbReference type="PANTHER" id="PTHR13285:SF23">
    <property type="entry name" value="TEICHOIC ACID D-ALANYLTRANSFERASE"/>
    <property type="match status" value="1"/>
</dbReference>
<keyword evidence="9 14" id="KW-1133">Transmembrane helix</keyword>
<dbReference type="PIRSF" id="PIRSF500217">
    <property type="entry name" value="AlgI"/>
    <property type="match status" value="1"/>
</dbReference>
<evidence type="ECO:0000256" key="3">
    <source>
        <dbReference type="ARBA" id="ARBA00010323"/>
    </source>
</evidence>
<keyword evidence="8" id="KW-0016">Alginate biosynthesis</keyword>
<name>A0ABW1SAA6_9PROT</name>
<feature type="transmembrane region" description="Helical" evidence="14">
    <location>
        <begin position="116"/>
        <end position="139"/>
    </location>
</feature>